<organism evidence="1 2">
    <name type="scientific">Lasius platythorax</name>
    <dbReference type="NCBI Taxonomy" id="488582"/>
    <lineage>
        <taxon>Eukaryota</taxon>
        <taxon>Metazoa</taxon>
        <taxon>Ecdysozoa</taxon>
        <taxon>Arthropoda</taxon>
        <taxon>Hexapoda</taxon>
        <taxon>Insecta</taxon>
        <taxon>Pterygota</taxon>
        <taxon>Neoptera</taxon>
        <taxon>Endopterygota</taxon>
        <taxon>Hymenoptera</taxon>
        <taxon>Apocrita</taxon>
        <taxon>Aculeata</taxon>
        <taxon>Formicoidea</taxon>
        <taxon>Formicidae</taxon>
        <taxon>Formicinae</taxon>
        <taxon>Lasius</taxon>
        <taxon>Lasius</taxon>
    </lineage>
</organism>
<evidence type="ECO:0000313" key="2">
    <source>
        <dbReference type="Proteomes" id="UP001497644"/>
    </source>
</evidence>
<evidence type="ECO:0000313" key="1">
    <source>
        <dbReference type="EMBL" id="CAL1684342.1"/>
    </source>
</evidence>
<protein>
    <submittedName>
        <fullName evidence="1">Uncharacterized protein</fullName>
    </submittedName>
</protein>
<keyword evidence="2" id="KW-1185">Reference proteome</keyword>
<accession>A0AAV2NVD3</accession>
<dbReference type="AlphaFoldDB" id="A0AAV2NVD3"/>
<gene>
    <name evidence="1" type="ORF">LPLAT_LOCUS9989</name>
</gene>
<sequence length="84" mass="9315">MNTVCISCKILDLFGRSRFVSCAFGGKNSAKSAREKESLCLGLVHRLEKKYEIHTSTLRKFLQLHGRLKFLFCKSVGAGGGCCE</sequence>
<name>A0AAV2NVD3_9HYME</name>
<dbReference type="Proteomes" id="UP001497644">
    <property type="component" value="Chromosome 5"/>
</dbReference>
<dbReference type="EMBL" id="OZ034828">
    <property type="protein sequence ID" value="CAL1684342.1"/>
    <property type="molecule type" value="Genomic_DNA"/>
</dbReference>
<proteinExistence type="predicted"/>
<reference evidence="1" key="1">
    <citation type="submission" date="2024-04" db="EMBL/GenBank/DDBJ databases">
        <authorList>
            <consortium name="Molecular Ecology Group"/>
        </authorList>
    </citation>
    <scope>NUCLEOTIDE SEQUENCE</scope>
</reference>